<accession>A0AAV4D5B6</accession>
<evidence type="ECO:0000256" key="2">
    <source>
        <dbReference type="SAM" id="Phobius"/>
    </source>
</evidence>
<proteinExistence type="predicted"/>
<evidence type="ECO:0008006" key="5">
    <source>
        <dbReference type="Google" id="ProtNLM"/>
    </source>
</evidence>
<dbReference type="AlphaFoldDB" id="A0AAV4D5B6"/>
<keyword evidence="4" id="KW-1185">Reference proteome</keyword>
<evidence type="ECO:0000256" key="1">
    <source>
        <dbReference type="SAM" id="MobiDB-lite"/>
    </source>
</evidence>
<gene>
    <name evidence="3" type="ORF">PoB_006584200</name>
</gene>
<keyword evidence="2" id="KW-0812">Transmembrane</keyword>
<feature type="transmembrane region" description="Helical" evidence="2">
    <location>
        <begin position="112"/>
        <end position="136"/>
    </location>
</feature>
<name>A0AAV4D5B6_9GAST</name>
<feature type="transmembrane region" description="Helical" evidence="2">
    <location>
        <begin position="85"/>
        <end position="105"/>
    </location>
</feature>
<feature type="transmembrane region" description="Helical" evidence="2">
    <location>
        <begin position="142"/>
        <end position="162"/>
    </location>
</feature>
<dbReference type="EMBL" id="BLXT01007492">
    <property type="protein sequence ID" value="GFO39337.1"/>
    <property type="molecule type" value="Genomic_DNA"/>
</dbReference>
<dbReference type="Proteomes" id="UP000735302">
    <property type="component" value="Unassembled WGS sequence"/>
</dbReference>
<evidence type="ECO:0000313" key="4">
    <source>
        <dbReference type="Proteomes" id="UP000735302"/>
    </source>
</evidence>
<reference evidence="3 4" key="1">
    <citation type="journal article" date="2021" name="Elife">
        <title>Chloroplast acquisition without the gene transfer in kleptoplastic sea slugs, Plakobranchus ocellatus.</title>
        <authorList>
            <person name="Maeda T."/>
            <person name="Takahashi S."/>
            <person name="Yoshida T."/>
            <person name="Shimamura S."/>
            <person name="Takaki Y."/>
            <person name="Nagai Y."/>
            <person name="Toyoda A."/>
            <person name="Suzuki Y."/>
            <person name="Arimoto A."/>
            <person name="Ishii H."/>
            <person name="Satoh N."/>
            <person name="Nishiyama T."/>
            <person name="Hasebe M."/>
            <person name="Maruyama T."/>
            <person name="Minagawa J."/>
            <person name="Obokata J."/>
            <person name="Shigenobu S."/>
        </authorList>
    </citation>
    <scope>NUCLEOTIDE SEQUENCE [LARGE SCALE GENOMIC DNA]</scope>
</reference>
<organism evidence="3 4">
    <name type="scientific">Plakobranchus ocellatus</name>
    <dbReference type="NCBI Taxonomy" id="259542"/>
    <lineage>
        <taxon>Eukaryota</taxon>
        <taxon>Metazoa</taxon>
        <taxon>Spiralia</taxon>
        <taxon>Lophotrochozoa</taxon>
        <taxon>Mollusca</taxon>
        <taxon>Gastropoda</taxon>
        <taxon>Heterobranchia</taxon>
        <taxon>Euthyneura</taxon>
        <taxon>Panpulmonata</taxon>
        <taxon>Sacoglossa</taxon>
        <taxon>Placobranchoidea</taxon>
        <taxon>Plakobranchidae</taxon>
        <taxon>Plakobranchus</taxon>
    </lineage>
</organism>
<keyword evidence="2" id="KW-0472">Membrane</keyword>
<sequence length="193" mass="21402">MTETEKIQEGMTAHGRHVQGESPPPTPPPVTDNGTFVESLRDHEIFTFVKHVIKNYCPWLGSTEELKKSFRIAVSSLKERPATSILYGLILIFGFIPFVGFVLLICGSFAVLFTWFIFCQFIVVVLSALLCTGVFWAMAIGFAVLAFLLGGAIHTIMFWSVLAKHAGRLARKFSIFILQLVGIPENDLPGPQD</sequence>
<feature type="region of interest" description="Disordered" evidence="1">
    <location>
        <begin position="1"/>
        <end position="33"/>
    </location>
</feature>
<protein>
    <recommendedName>
        <fullName evidence="5">Promethin</fullName>
    </recommendedName>
</protein>
<keyword evidence="2" id="KW-1133">Transmembrane helix</keyword>
<evidence type="ECO:0000313" key="3">
    <source>
        <dbReference type="EMBL" id="GFO39337.1"/>
    </source>
</evidence>
<comment type="caution">
    <text evidence="3">The sequence shown here is derived from an EMBL/GenBank/DDBJ whole genome shotgun (WGS) entry which is preliminary data.</text>
</comment>